<dbReference type="EMBL" id="GBHO01042105">
    <property type="protein sequence ID" value="JAG01499.1"/>
    <property type="molecule type" value="Transcribed_RNA"/>
</dbReference>
<name>A0A0A9W0Y0_LYGHE</name>
<dbReference type="AlphaFoldDB" id="A0A0A9W0Y0"/>
<reference evidence="2" key="2">
    <citation type="submission" date="2014-07" db="EMBL/GenBank/DDBJ databases">
        <authorList>
            <person name="Hull J."/>
        </authorList>
    </citation>
    <scope>NUCLEOTIDE SEQUENCE</scope>
</reference>
<evidence type="ECO:0000313" key="3">
    <source>
        <dbReference type="EMBL" id="JAP98337.1"/>
    </source>
</evidence>
<evidence type="ECO:0000256" key="1">
    <source>
        <dbReference type="SAM" id="Phobius"/>
    </source>
</evidence>
<sequence length="151" mass="17231">MDGRNPTLMVVLQHALSNDVHTSKLVYLILSSVVMVLALLLLQHSHRYTVTFQPTSQEIFYTQDVDNITTKWIQSGSTSTVDKHIQYSQLNRIYVINTTGSAGAPPSLYQRTYNHITNYVLPYLYAIILVNYIYTLCVVVLYSLTKDDCSY</sequence>
<dbReference type="EMBL" id="GDHC01020291">
    <property type="protein sequence ID" value="JAP98337.1"/>
    <property type="molecule type" value="Transcribed_RNA"/>
</dbReference>
<keyword evidence="1" id="KW-0472">Membrane</keyword>
<evidence type="ECO:0000313" key="2">
    <source>
        <dbReference type="EMBL" id="JAG01499.1"/>
    </source>
</evidence>
<feature type="transmembrane region" description="Helical" evidence="1">
    <location>
        <begin position="25"/>
        <end position="42"/>
    </location>
</feature>
<reference evidence="3" key="3">
    <citation type="journal article" date="2016" name="Gigascience">
        <title>De novo construction of an expanded transcriptome assembly for the western tarnished plant bug, Lygus hesperus.</title>
        <authorList>
            <person name="Tassone E.E."/>
            <person name="Geib S.M."/>
            <person name="Hall B."/>
            <person name="Fabrick J.A."/>
            <person name="Brent C.S."/>
            <person name="Hull J.J."/>
        </authorList>
    </citation>
    <scope>NUCLEOTIDE SEQUENCE</scope>
</reference>
<protein>
    <submittedName>
        <fullName evidence="2">Cytochrome b</fullName>
    </submittedName>
</protein>
<keyword evidence="1" id="KW-0812">Transmembrane</keyword>
<accession>A0A0A9W0Y0</accession>
<reference evidence="2" key="1">
    <citation type="journal article" date="2014" name="PLoS ONE">
        <title>Transcriptome-Based Identification of ABC Transporters in the Western Tarnished Plant Bug Lygus hesperus.</title>
        <authorList>
            <person name="Hull J.J."/>
            <person name="Chaney K."/>
            <person name="Geib S.M."/>
            <person name="Fabrick J.A."/>
            <person name="Brent C.S."/>
            <person name="Walsh D."/>
            <person name="Lavine L.C."/>
        </authorList>
    </citation>
    <scope>NUCLEOTIDE SEQUENCE</scope>
</reference>
<proteinExistence type="predicted"/>
<keyword evidence="1" id="KW-1133">Transmembrane helix</keyword>
<organism evidence="2">
    <name type="scientific">Lygus hesperus</name>
    <name type="common">Western plant bug</name>
    <dbReference type="NCBI Taxonomy" id="30085"/>
    <lineage>
        <taxon>Eukaryota</taxon>
        <taxon>Metazoa</taxon>
        <taxon>Ecdysozoa</taxon>
        <taxon>Arthropoda</taxon>
        <taxon>Hexapoda</taxon>
        <taxon>Insecta</taxon>
        <taxon>Pterygota</taxon>
        <taxon>Neoptera</taxon>
        <taxon>Paraneoptera</taxon>
        <taxon>Hemiptera</taxon>
        <taxon>Heteroptera</taxon>
        <taxon>Panheteroptera</taxon>
        <taxon>Cimicomorpha</taxon>
        <taxon>Miridae</taxon>
        <taxon>Mirini</taxon>
        <taxon>Lygus</taxon>
    </lineage>
</organism>
<feature type="transmembrane region" description="Helical" evidence="1">
    <location>
        <begin position="120"/>
        <end position="144"/>
    </location>
</feature>
<gene>
    <name evidence="2" type="primary">mt-cyb_0</name>
    <name evidence="2" type="ORF">CM83_1556</name>
    <name evidence="3" type="ORF">g.13075</name>
</gene>